<evidence type="ECO:0000256" key="4">
    <source>
        <dbReference type="RuleBase" id="RU361187"/>
    </source>
</evidence>
<accession>A0ABW5T5R3</accession>
<dbReference type="InterPro" id="IPR023296">
    <property type="entry name" value="Glyco_hydro_beta-prop_sf"/>
</dbReference>
<dbReference type="CDD" id="cd18617">
    <property type="entry name" value="GH43_XynB-like"/>
    <property type="match status" value="1"/>
</dbReference>
<keyword evidence="2 4" id="KW-0378">Hydrolase</keyword>
<dbReference type="InterPro" id="IPR051795">
    <property type="entry name" value="Glycosyl_Hydrlase_43"/>
</dbReference>
<dbReference type="PANTHER" id="PTHR42812:SF12">
    <property type="entry name" value="BETA-XYLOSIDASE-RELATED"/>
    <property type="match status" value="1"/>
</dbReference>
<dbReference type="Pfam" id="PF17851">
    <property type="entry name" value="GH43_C2"/>
    <property type="match status" value="1"/>
</dbReference>
<sequence>MSTFKNPILQGFYPDPSICRVGEDYYMVTSTFEYFPGVPIFHSKDLVNWKQIGHVLDRPSQLDLEGTPPSRGIYAPTIRYHDGVFYMITTFVVSREGERRNFYVTAEDPAGPWSDPNWLEGAPGIDPSLFFDTDGRVYYTGNRKPPRGPEYPKHNEIWMQELDLKTKQLTGEIYSLWEGALKTAHAQEAPHLYYEHGWYYLMIAEGGTGFTHAVTMARSRDITGPYEGCRRNPILTHRHLGRLAQITNVGHADIVETQNGEWWMVCLASRPYGGEYRNLGRETFLVPFIWEDGWPLVHPGRGVIDQEMKRPDLPDTPVETEQSFDDFDTESLDFIWNVIRTPHKTFWSLDERPGFLRLKTKEEAVTEVANPSFVGRRQQHQNMTARTGMEFQPKQHGETAGLLLLQNHNYQFRLEYGEFQNGPGVRVVKRKDGEETVLGSMPYTGERLFLQVTARGQSYSFFAGKEEEALEPVAEDADGRILSTDEAGGFTGAYLGMFTSSNGEKSTNHADFDWFHYAGQEETT</sequence>
<dbReference type="Gene3D" id="2.60.120.200">
    <property type="match status" value="1"/>
</dbReference>
<comment type="caution">
    <text evidence="6">The sequence shown here is derived from an EMBL/GenBank/DDBJ whole genome shotgun (WGS) entry which is preliminary data.</text>
</comment>
<dbReference type="SUPFAM" id="SSF75005">
    <property type="entry name" value="Arabinanase/levansucrase/invertase"/>
    <property type="match status" value="1"/>
</dbReference>
<dbReference type="InterPro" id="IPR041542">
    <property type="entry name" value="GH43_C2"/>
</dbReference>
<evidence type="ECO:0000256" key="2">
    <source>
        <dbReference type="ARBA" id="ARBA00022801"/>
    </source>
</evidence>
<reference evidence="7" key="1">
    <citation type="journal article" date="2019" name="Int. J. Syst. Evol. Microbiol.">
        <title>The Global Catalogue of Microorganisms (GCM) 10K type strain sequencing project: providing services to taxonomists for standard genome sequencing and annotation.</title>
        <authorList>
            <consortium name="The Broad Institute Genomics Platform"/>
            <consortium name="The Broad Institute Genome Sequencing Center for Infectious Disease"/>
            <person name="Wu L."/>
            <person name="Ma J."/>
        </authorList>
    </citation>
    <scope>NUCLEOTIDE SEQUENCE [LARGE SCALE GENOMIC DNA]</scope>
    <source>
        <strain evidence="7">KCTC 33792</strain>
    </source>
</reference>
<evidence type="ECO:0000313" key="7">
    <source>
        <dbReference type="Proteomes" id="UP001597520"/>
    </source>
</evidence>
<evidence type="ECO:0000256" key="1">
    <source>
        <dbReference type="ARBA" id="ARBA00009865"/>
    </source>
</evidence>
<dbReference type="EMBL" id="JBHUML010000005">
    <property type="protein sequence ID" value="MFD2706709.1"/>
    <property type="molecule type" value="Genomic_DNA"/>
</dbReference>
<dbReference type="RefSeq" id="WP_380714010.1">
    <property type="nucleotide sequence ID" value="NZ_JBHUML010000005.1"/>
</dbReference>
<keyword evidence="7" id="KW-1185">Reference proteome</keyword>
<dbReference type="InterPro" id="IPR006710">
    <property type="entry name" value="Glyco_hydro_43"/>
</dbReference>
<evidence type="ECO:0000313" key="6">
    <source>
        <dbReference type="EMBL" id="MFD2706709.1"/>
    </source>
</evidence>
<organism evidence="6 7">
    <name type="scientific">Salibacterium lacus</name>
    <dbReference type="NCBI Taxonomy" id="1898109"/>
    <lineage>
        <taxon>Bacteria</taxon>
        <taxon>Bacillati</taxon>
        <taxon>Bacillota</taxon>
        <taxon>Bacilli</taxon>
        <taxon>Bacillales</taxon>
        <taxon>Bacillaceae</taxon>
    </lineage>
</organism>
<comment type="similarity">
    <text evidence="1 4">Belongs to the glycosyl hydrolase 43 family.</text>
</comment>
<evidence type="ECO:0000259" key="5">
    <source>
        <dbReference type="Pfam" id="PF17851"/>
    </source>
</evidence>
<dbReference type="InterPro" id="IPR013320">
    <property type="entry name" value="ConA-like_dom_sf"/>
</dbReference>
<dbReference type="Pfam" id="PF04616">
    <property type="entry name" value="Glyco_hydro_43"/>
    <property type="match status" value="1"/>
</dbReference>
<dbReference type="Gene3D" id="2.115.10.20">
    <property type="entry name" value="Glycosyl hydrolase domain, family 43"/>
    <property type="match status" value="1"/>
</dbReference>
<dbReference type="PANTHER" id="PTHR42812">
    <property type="entry name" value="BETA-XYLOSIDASE"/>
    <property type="match status" value="1"/>
</dbReference>
<dbReference type="Proteomes" id="UP001597520">
    <property type="component" value="Unassembled WGS sequence"/>
</dbReference>
<gene>
    <name evidence="6" type="ORF">ACFSUB_14680</name>
</gene>
<dbReference type="GO" id="GO:0016787">
    <property type="term" value="F:hydrolase activity"/>
    <property type="evidence" value="ECO:0007669"/>
    <property type="project" value="UniProtKB-KW"/>
</dbReference>
<dbReference type="SUPFAM" id="SSF49899">
    <property type="entry name" value="Concanavalin A-like lectins/glucanases"/>
    <property type="match status" value="1"/>
</dbReference>
<evidence type="ECO:0000256" key="3">
    <source>
        <dbReference type="ARBA" id="ARBA00023295"/>
    </source>
</evidence>
<protein>
    <submittedName>
        <fullName evidence="6">Glycoside hydrolase family 43 protein</fullName>
    </submittedName>
</protein>
<feature type="domain" description="Beta-xylosidase C-terminal Concanavalin A-like" evidence="5">
    <location>
        <begin position="325"/>
        <end position="517"/>
    </location>
</feature>
<keyword evidence="3 4" id="KW-0326">Glycosidase</keyword>
<proteinExistence type="inferred from homology"/>
<name>A0ABW5T5R3_9BACI</name>